<dbReference type="PRINTS" id="PR00245">
    <property type="entry name" value="OLFACTORYR"/>
</dbReference>
<dbReference type="InterPro" id="IPR000276">
    <property type="entry name" value="GPCR_Rhodpsn"/>
</dbReference>
<dbReference type="AlphaFoldDB" id="A0AAJ7UH11"/>
<feature type="transmembrane region" description="Helical" evidence="6">
    <location>
        <begin position="112"/>
        <end position="130"/>
    </location>
</feature>
<keyword evidence="4 6" id="KW-0472">Membrane</keyword>
<feature type="transmembrane region" description="Helical" evidence="6">
    <location>
        <begin position="259"/>
        <end position="281"/>
    </location>
</feature>
<name>A0AAJ7UH11_PETMA</name>
<evidence type="ECO:0000256" key="3">
    <source>
        <dbReference type="ARBA" id="ARBA00022989"/>
    </source>
</evidence>
<dbReference type="InterPro" id="IPR017452">
    <property type="entry name" value="GPCR_Rhodpsn_7TM"/>
</dbReference>
<dbReference type="GO" id="GO:0005549">
    <property type="term" value="F:odorant binding"/>
    <property type="evidence" value="ECO:0007669"/>
    <property type="project" value="TreeGrafter"/>
</dbReference>
<evidence type="ECO:0000313" key="9">
    <source>
        <dbReference type="RefSeq" id="XP_032835081.1"/>
    </source>
</evidence>
<evidence type="ECO:0000313" key="8">
    <source>
        <dbReference type="Proteomes" id="UP001318040"/>
    </source>
</evidence>
<evidence type="ECO:0000256" key="1">
    <source>
        <dbReference type="ARBA" id="ARBA00004141"/>
    </source>
</evidence>
<dbReference type="SUPFAM" id="SSF81321">
    <property type="entry name" value="Family A G protein-coupled receptor-like"/>
    <property type="match status" value="1"/>
</dbReference>
<evidence type="ECO:0000256" key="6">
    <source>
        <dbReference type="SAM" id="Phobius"/>
    </source>
</evidence>
<dbReference type="PRINTS" id="PR00237">
    <property type="entry name" value="GPCRRHODOPSN"/>
</dbReference>
<keyword evidence="5" id="KW-0807">Transducer</keyword>
<dbReference type="SMART" id="SM01381">
    <property type="entry name" value="7TM_GPCR_Srsx"/>
    <property type="match status" value="1"/>
</dbReference>
<dbReference type="GeneID" id="116957185"/>
<sequence>METNASTNASSAPGSAALSDLIVMVTVLSESRAFTRFAFATLLLIYVATVAGNSLLCLVVCRTPSLHRPMHVLVALLCATDLVEATNSLPRIMSNLAASNRMSLSECIAQMFFLHVAVRTQAYVLALMALDRYAAVVRPLRYRSLVSVRRVARAFAAAVAAAAVPVAGYVAVTLRLDYCRERVTSSPNCDFLVLSNLSCGDLSLNAALAYANVASGVALPLAVVAVAYGLVLRECSGQAACGGAGGAGAKARRTCVTHLVVVGVYFGSIFFTVASGLRAFSALPRDVRAPLQALQYVLPPALNPVVYGLRTAEIRRRLFGAHSAARVAVARA</sequence>
<keyword evidence="2 6" id="KW-0812">Transmembrane</keyword>
<evidence type="ECO:0000259" key="7">
    <source>
        <dbReference type="PROSITE" id="PS50262"/>
    </source>
</evidence>
<dbReference type="PANTHER" id="PTHR26451:SF897">
    <property type="entry name" value="TRACE AMINE-ASSOCIATED RECEPTOR 5-LIKE"/>
    <property type="match status" value="1"/>
</dbReference>
<dbReference type="Gene3D" id="1.20.1070.10">
    <property type="entry name" value="Rhodopsin 7-helix transmembrane proteins"/>
    <property type="match status" value="1"/>
</dbReference>
<accession>A0AAJ7UH11</accession>
<evidence type="ECO:0000256" key="5">
    <source>
        <dbReference type="ARBA" id="ARBA00023224"/>
    </source>
</evidence>
<feature type="transmembrane region" description="Helical" evidence="6">
    <location>
        <begin position="151"/>
        <end position="172"/>
    </location>
</feature>
<comment type="subcellular location">
    <subcellularLocation>
        <location evidence="1">Membrane</location>
        <topology evidence="1">Multi-pass membrane protein</topology>
    </subcellularLocation>
</comment>
<proteinExistence type="predicted"/>
<organism evidence="8 9">
    <name type="scientific">Petromyzon marinus</name>
    <name type="common">Sea lamprey</name>
    <dbReference type="NCBI Taxonomy" id="7757"/>
    <lineage>
        <taxon>Eukaryota</taxon>
        <taxon>Metazoa</taxon>
        <taxon>Chordata</taxon>
        <taxon>Craniata</taxon>
        <taxon>Vertebrata</taxon>
        <taxon>Cyclostomata</taxon>
        <taxon>Hyperoartia</taxon>
        <taxon>Petromyzontiformes</taxon>
        <taxon>Petromyzontidae</taxon>
        <taxon>Petromyzon</taxon>
    </lineage>
</organism>
<dbReference type="InterPro" id="IPR052921">
    <property type="entry name" value="GPCR1_Superfamily_Member"/>
</dbReference>
<protein>
    <submittedName>
        <fullName evidence="9">Olfactory receptor 52D1-like</fullName>
    </submittedName>
</protein>
<evidence type="ECO:0000256" key="2">
    <source>
        <dbReference type="ARBA" id="ARBA00022692"/>
    </source>
</evidence>
<gene>
    <name evidence="9" type="primary">LOC116957185</name>
</gene>
<dbReference type="Pfam" id="PF13853">
    <property type="entry name" value="7tm_4"/>
    <property type="match status" value="1"/>
</dbReference>
<dbReference type="KEGG" id="pmrn:116957185"/>
<feature type="transmembrane region" description="Helical" evidence="6">
    <location>
        <begin position="207"/>
        <end position="231"/>
    </location>
</feature>
<dbReference type="RefSeq" id="XP_032835081.1">
    <property type="nucleotide sequence ID" value="XM_032979190.1"/>
</dbReference>
<feature type="transmembrane region" description="Helical" evidence="6">
    <location>
        <begin position="72"/>
        <end position="92"/>
    </location>
</feature>
<keyword evidence="8" id="KW-1185">Reference proteome</keyword>
<dbReference type="GO" id="GO:0004930">
    <property type="term" value="F:G protein-coupled receptor activity"/>
    <property type="evidence" value="ECO:0007669"/>
    <property type="project" value="InterPro"/>
</dbReference>
<dbReference type="GO" id="GO:0004984">
    <property type="term" value="F:olfactory receptor activity"/>
    <property type="evidence" value="ECO:0007669"/>
    <property type="project" value="InterPro"/>
</dbReference>
<dbReference type="GO" id="GO:0016020">
    <property type="term" value="C:membrane"/>
    <property type="evidence" value="ECO:0007669"/>
    <property type="project" value="UniProtKB-SubCell"/>
</dbReference>
<dbReference type="InterPro" id="IPR000725">
    <property type="entry name" value="Olfact_rcpt"/>
</dbReference>
<reference evidence="9" key="1">
    <citation type="submission" date="2025-08" db="UniProtKB">
        <authorList>
            <consortium name="RefSeq"/>
        </authorList>
    </citation>
    <scope>IDENTIFICATION</scope>
    <source>
        <tissue evidence="9">Sperm</tissue>
    </source>
</reference>
<dbReference type="Proteomes" id="UP001318040">
    <property type="component" value="Chromosome 70"/>
</dbReference>
<dbReference type="PROSITE" id="PS50262">
    <property type="entry name" value="G_PROTEIN_RECEP_F1_2"/>
    <property type="match status" value="1"/>
</dbReference>
<feature type="domain" description="G-protein coupled receptors family 1 profile" evidence="7">
    <location>
        <begin position="52"/>
        <end position="307"/>
    </location>
</feature>
<feature type="transmembrane region" description="Helical" evidence="6">
    <location>
        <begin position="37"/>
        <end position="60"/>
    </location>
</feature>
<evidence type="ECO:0000256" key="4">
    <source>
        <dbReference type="ARBA" id="ARBA00023136"/>
    </source>
</evidence>
<dbReference type="PANTHER" id="PTHR26451">
    <property type="entry name" value="G_PROTEIN_RECEP_F1_2 DOMAIN-CONTAINING PROTEIN"/>
    <property type="match status" value="1"/>
</dbReference>
<keyword evidence="3 6" id="KW-1133">Transmembrane helix</keyword>